<gene>
    <name evidence="2" type="ORF">KFL_004960080</name>
</gene>
<dbReference type="EMBL" id="DF237445">
    <property type="protein sequence ID" value="GAQ89198.1"/>
    <property type="molecule type" value="Genomic_DNA"/>
</dbReference>
<accession>A0A1Y1IM53</accession>
<name>A0A1Y1IM53_KLENI</name>
<dbReference type="STRING" id="105231.A0A1Y1IM53"/>
<dbReference type="InterPro" id="IPR002683">
    <property type="entry name" value="PsbP_C"/>
</dbReference>
<protein>
    <submittedName>
        <fullName evidence="2">Chloroplastic PPL1 PsbP-like protein 1</fullName>
    </submittedName>
</protein>
<dbReference type="GO" id="GO:0005509">
    <property type="term" value="F:calcium ion binding"/>
    <property type="evidence" value="ECO:0007669"/>
    <property type="project" value="InterPro"/>
</dbReference>
<dbReference type="Pfam" id="PF01789">
    <property type="entry name" value="PsbP"/>
    <property type="match status" value="1"/>
</dbReference>
<dbReference type="PANTHER" id="PTHR31407:SF4">
    <property type="entry name" value="PSBP-LIKE PROTEIN 1, CHLOROPLASTIC"/>
    <property type="match status" value="1"/>
</dbReference>
<keyword evidence="3" id="KW-1185">Reference proteome</keyword>
<dbReference type="NCBIfam" id="NF040946">
    <property type="entry name" value="PSII_PsbP"/>
    <property type="match status" value="1"/>
</dbReference>
<evidence type="ECO:0000313" key="2">
    <source>
        <dbReference type="EMBL" id="GAQ89198.1"/>
    </source>
</evidence>
<dbReference type="GO" id="GO:0048564">
    <property type="term" value="P:photosystem I assembly"/>
    <property type="evidence" value="ECO:0000318"/>
    <property type="project" value="GO_Central"/>
</dbReference>
<feature type="domain" description="PsbP C-terminal" evidence="1">
    <location>
        <begin position="97"/>
        <end position="245"/>
    </location>
</feature>
<dbReference type="OrthoDB" id="2014109at2759"/>
<dbReference type="GO" id="GO:0019898">
    <property type="term" value="C:extrinsic component of membrane"/>
    <property type="evidence" value="ECO:0007669"/>
    <property type="project" value="InterPro"/>
</dbReference>
<dbReference type="PANTHER" id="PTHR31407">
    <property type="match status" value="1"/>
</dbReference>
<proteinExistence type="predicted"/>
<dbReference type="AlphaFoldDB" id="A0A1Y1IM53"/>
<evidence type="ECO:0000313" key="3">
    <source>
        <dbReference type="Proteomes" id="UP000054558"/>
    </source>
</evidence>
<evidence type="ECO:0000259" key="1">
    <source>
        <dbReference type="Pfam" id="PF01789"/>
    </source>
</evidence>
<sequence>MQSCTVVGAAAPQVAACLGQHRLAKSGAQHQFAAKIHPQFSKSVSKPSSTSKRACVVASSDETTAAPSTTRREILLGAATALSLAALPAQAANAPAGFKVSEDASEGFKFLYPFGWEEVSVKGQKVVYKDVIEPLESVSVTVIGTEKEKLSEIGSPQEVAQNLIDQVLTSPTQEPKLLSVNEKSDGNGKTYYQFEYTAKSRNFTRHALTTVGISRGKFYTLTTGANERRWNKVNNKLRTVVDSFSLAY</sequence>
<reference evidence="2 3" key="1">
    <citation type="journal article" date="2014" name="Nat. Commun.">
        <title>Klebsormidium flaccidum genome reveals primary factors for plant terrestrial adaptation.</title>
        <authorList>
            <person name="Hori K."/>
            <person name="Maruyama F."/>
            <person name="Fujisawa T."/>
            <person name="Togashi T."/>
            <person name="Yamamoto N."/>
            <person name="Seo M."/>
            <person name="Sato S."/>
            <person name="Yamada T."/>
            <person name="Mori H."/>
            <person name="Tajima N."/>
            <person name="Moriyama T."/>
            <person name="Ikeuchi M."/>
            <person name="Watanabe M."/>
            <person name="Wada H."/>
            <person name="Kobayashi K."/>
            <person name="Saito M."/>
            <person name="Masuda T."/>
            <person name="Sasaki-Sekimoto Y."/>
            <person name="Mashiguchi K."/>
            <person name="Awai K."/>
            <person name="Shimojima M."/>
            <person name="Masuda S."/>
            <person name="Iwai M."/>
            <person name="Nobusawa T."/>
            <person name="Narise T."/>
            <person name="Kondo S."/>
            <person name="Saito H."/>
            <person name="Sato R."/>
            <person name="Murakawa M."/>
            <person name="Ihara Y."/>
            <person name="Oshima-Yamada Y."/>
            <person name="Ohtaka K."/>
            <person name="Satoh M."/>
            <person name="Sonobe K."/>
            <person name="Ishii M."/>
            <person name="Ohtani R."/>
            <person name="Kanamori-Sato M."/>
            <person name="Honoki R."/>
            <person name="Miyazaki D."/>
            <person name="Mochizuki H."/>
            <person name="Umetsu J."/>
            <person name="Higashi K."/>
            <person name="Shibata D."/>
            <person name="Kamiya Y."/>
            <person name="Sato N."/>
            <person name="Nakamura Y."/>
            <person name="Tabata S."/>
            <person name="Ida S."/>
            <person name="Kurokawa K."/>
            <person name="Ohta H."/>
        </authorList>
    </citation>
    <scope>NUCLEOTIDE SEQUENCE [LARGE SCALE GENOMIC DNA]</scope>
    <source>
        <strain evidence="2 3">NIES-2285</strain>
    </source>
</reference>
<organism evidence="2 3">
    <name type="scientific">Klebsormidium nitens</name>
    <name type="common">Green alga</name>
    <name type="synonym">Ulothrix nitens</name>
    <dbReference type="NCBI Taxonomy" id="105231"/>
    <lineage>
        <taxon>Eukaryota</taxon>
        <taxon>Viridiplantae</taxon>
        <taxon>Streptophyta</taxon>
        <taxon>Klebsormidiophyceae</taxon>
        <taxon>Klebsormidiales</taxon>
        <taxon>Klebsormidiaceae</taxon>
        <taxon>Klebsormidium</taxon>
    </lineage>
</organism>
<dbReference type="Gene3D" id="3.40.1000.10">
    <property type="entry name" value="Mog1/PsbP, alpha/beta/alpha sandwich"/>
    <property type="match status" value="1"/>
</dbReference>
<dbReference type="InterPro" id="IPR016123">
    <property type="entry name" value="Mog1/PsbP_a/b/a-sand"/>
</dbReference>
<dbReference type="Proteomes" id="UP000054558">
    <property type="component" value="Unassembled WGS sequence"/>
</dbReference>
<dbReference type="SUPFAM" id="SSF55724">
    <property type="entry name" value="Mog1p/PsbP-like"/>
    <property type="match status" value="1"/>
</dbReference>
<dbReference type="GO" id="GO:0009535">
    <property type="term" value="C:chloroplast thylakoid membrane"/>
    <property type="evidence" value="ECO:0000318"/>
    <property type="project" value="GO_Central"/>
</dbReference>
<dbReference type="OMA" id="FLYPNGW"/>
<dbReference type="GO" id="GO:0009654">
    <property type="term" value="C:photosystem II oxygen evolving complex"/>
    <property type="evidence" value="ECO:0007669"/>
    <property type="project" value="InterPro"/>
</dbReference>